<reference evidence="1 2" key="1">
    <citation type="journal article" date="2019" name="Sci. Rep.">
        <title>Orb-weaving spider Araneus ventricosus genome elucidates the spidroin gene catalogue.</title>
        <authorList>
            <person name="Kono N."/>
            <person name="Nakamura H."/>
            <person name="Ohtoshi R."/>
            <person name="Moran D.A.P."/>
            <person name="Shinohara A."/>
            <person name="Yoshida Y."/>
            <person name="Fujiwara M."/>
            <person name="Mori M."/>
            <person name="Tomita M."/>
            <person name="Arakawa K."/>
        </authorList>
    </citation>
    <scope>NUCLEOTIDE SEQUENCE [LARGE SCALE GENOMIC DNA]</scope>
</reference>
<keyword evidence="2" id="KW-1185">Reference proteome</keyword>
<comment type="caution">
    <text evidence="1">The sequence shown here is derived from an EMBL/GenBank/DDBJ whole genome shotgun (WGS) entry which is preliminary data.</text>
</comment>
<dbReference type="EMBL" id="BGPR01003733">
    <property type="protein sequence ID" value="GBM91772.1"/>
    <property type="molecule type" value="Genomic_DNA"/>
</dbReference>
<evidence type="ECO:0000313" key="2">
    <source>
        <dbReference type="Proteomes" id="UP000499080"/>
    </source>
</evidence>
<protein>
    <recommendedName>
        <fullName evidence="3">Reverse transcriptase domain-containing protein</fullName>
    </recommendedName>
</protein>
<name>A0A4Y2JR02_ARAVE</name>
<organism evidence="1 2">
    <name type="scientific">Araneus ventricosus</name>
    <name type="common">Orbweaver spider</name>
    <name type="synonym">Epeira ventricosa</name>
    <dbReference type="NCBI Taxonomy" id="182803"/>
    <lineage>
        <taxon>Eukaryota</taxon>
        <taxon>Metazoa</taxon>
        <taxon>Ecdysozoa</taxon>
        <taxon>Arthropoda</taxon>
        <taxon>Chelicerata</taxon>
        <taxon>Arachnida</taxon>
        <taxon>Araneae</taxon>
        <taxon>Araneomorphae</taxon>
        <taxon>Entelegynae</taxon>
        <taxon>Araneoidea</taxon>
        <taxon>Araneidae</taxon>
        <taxon>Araneus</taxon>
    </lineage>
</organism>
<gene>
    <name evidence="1" type="ORF">AVEN_137528_1</name>
</gene>
<accession>A0A4Y2JR02</accession>
<dbReference type="AlphaFoldDB" id="A0A4Y2JR02"/>
<proteinExistence type="predicted"/>
<evidence type="ECO:0000313" key="1">
    <source>
        <dbReference type="EMBL" id="GBM91772.1"/>
    </source>
</evidence>
<dbReference type="OrthoDB" id="10063195at2759"/>
<sequence length="135" mass="14967">MQSAPSKNVASVVLVDPMAYAPRVSKEAWSTALFNLCFMFRKMPAFQCEYRTVLVRKTGASPRDMGTWRPITVGNLLLRILCSVIAIRLSSSMPIHEIQFGFVPCDGIAEKSLLFARILKDGNTVTDETAIVLLD</sequence>
<dbReference type="Proteomes" id="UP000499080">
    <property type="component" value="Unassembled WGS sequence"/>
</dbReference>
<evidence type="ECO:0008006" key="3">
    <source>
        <dbReference type="Google" id="ProtNLM"/>
    </source>
</evidence>